<dbReference type="AlphaFoldDB" id="A0A182MI59"/>
<evidence type="ECO:0000256" key="1">
    <source>
        <dbReference type="SAM" id="MobiDB-lite"/>
    </source>
</evidence>
<reference evidence="4" key="1">
    <citation type="submission" date="2013-09" db="EMBL/GenBank/DDBJ databases">
        <title>The Genome Sequence of Anopheles culicifacies species A.</title>
        <authorList>
            <consortium name="The Broad Institute Genomics Platform"/>
            <person name="Neafsey D.E."/>
            <person name="Besansky N."/>
            <person name="Howell P."/>
            <person name="Walton C."/>
            <person name="Young S.K."/>
            <person name="Zeng Q."/>
            <person name="Gargeya S."/>
            <person name="Fitzgerald M."/>
            <person name="Haas B."/>
            <person name="Abouelleil A."/>
            <person name="Allen A.W."/>
            <person name="Alvarado L."/>
            <person name="Arachchi H.M."/>
            <person name="Berlin A.M."/>
            <person name="Chapman S.B."/>
            <person name="Gainer-Dewar J."/>
            <person name="Goldberg J."/>
            <person name="Griggs A."/>
            <person name="Gujja S."/>
            <person name="Hansen M."/>
            <person name="Howarth C."/>
            <person name="Imamovic A."/>
            <person name="Ireland A."/>
            <person name="Larimer J."/>
            <person name="McCowan C."/>
            <person name="Murphy C."/>
            <person name="Pearson M."/>
            <person name="Poon T.W."/>
            <person name="Priest M."/>
            <person name="Roberts A."/>
            <person name="Saif S."/>
            <person name="Shea T."/>
            <person name="Sisk P."/>
            <person name="Sykes S."/>
            <person name="Wortman J."/>
            <person name="Nusbaum C."/>
            <person name="Birren B."/>
        </authorList>
    </citation>
    <scope>NUCLEOTIDE SEQUENCE [LARGE SCALE GENOMIC DNA]</scope>
    <source>
        <strain evidence="4">A-37</strain>
    </source>
</reference>
<feature type="transmembrane region" description="Helical" evidence="2">
    <location>
        <begin position="90"/>
        <end position="110"/>
    </location>
</feature>
<evidence type="ECO:0000256" key="2">
    <source>
        <dbReference type="SAM" id="Phobius"/>
    </source>
</evidence>
<organism evidence="3 4">
    <name type="scientific">Anopheles culicifacies</name>
    <dbReference type="NCBI Taxonomy" id="139723"/>
    <lineage>
        <taxon>Eukaryota</taxon>
        <taxon>Metazoa</taxon>
        <taxon>Ecdysozoa</taxon>
        <taxon>Arthropoda</taxon>
        <taxon>Hexapoda</taxon>
        <taxon>Insecta</taxon>
        <taxon>Pterygota</taxon>
        <taxon>Neoptera</taxon>
        <taxon>Endopterygota</taxon>
        <taxon>Diptera</taxon>
        <taxon>Nematocera</taxon>
        <taxon>Culicoidea</taxon>
        <taxon>Culicidae</taxon>
        <taxon>Anophelinae</taxon>
        <taxon>Anopheles</taxon>
        <taxon>culicifacies species complex</taxon>
    </lineage>
</organism>
<keyword evidence="4" id="KW-1185">Reference proteome</keyword>
<evidence type="ECO:0000313" key="3">
    <source>
        <dbReference type="EnsemblMetazoa" id="ACUA018856-PA"/>
    </source>
</evidence>
<dbReference type="EnsemblMetazoa" id="ACUA018856-RA">
    <property type="protein sequence ID" value="ACUA018856-PA"/>
    <property type="gene ID" value="ACUA018856"/>
</dbReference>
<dbReference type="VEuPathDB" id="VectorBase:ACUA018856"/>
<keyword evidence="2" id="KW-0472">Membrane</keyword>
<feature type="region of interest" description="Disordered" evidence="1">
    <location>
        <begin position="8"/>
        <end position="68"/>
    </location>
</feature>
<accession>A0A182MI59</accession>
<reference evidence="3" key="2">
    <citation type="submission" date="2020-05" db="UniProtKB">
        <authorList>
            <consortium name="EnsemblMetazoa"/>
        </authorList>
    </citation>
    <scope>IDENTIFICATION</scope>
    <source>
        <strain evidence="3">A-37</strain>
    </source>
</reference>
<keyword evidence="2" id="KW-1133">Transmembrane helix</keyword>
<keyword evidence="2" id="KW-0812">Transmembrane</keyword>
<proteinExistence type="predicted"/>
<dbReference type="Proteomes" id="UP000075883">
    <property type="component" value="Unassembled WGS sequence"/>
</dbReference>
<feature type="compositionally biased region" description="Basic and acidic residues" evidence="1">
    <location>
        <begin position="17"/>
        <end position="39"/>
    </location>
</feature>
<evidence type="ECO:0000313" key="4">
    <source>
        <dbReference type="Proteomes" id="UP000075883"/>
    </source>
</evidence>
<protein>
    <submittedName>
        <fullName evidence="3">Uncharacterized protein</fullName>
    </submittedName>
</protein>
<sequence>MASLKLAQCLGGSNMRGDQKWPPEEYKRQSEVDNEERRKLAQQPAFRPRRQQKLSTGTNPHRPGWPQNGATEKYLKFHIYLTDTINSWQALFGMVMMMMMMMTGVGGALVRPAPGNRMGPMFPFNLVEAPGESRALPWCNVLLPWRGTGLQLQLPC</sequence>
<name>A0A182MI59_9DIPT</name>
<dbReference type="EMBL" id="AXCM01011173">
    <property type="status" value="NOT_ANNOTATED_CDS"/>
    <property type="molecule type" value="Genomic_DNA"/>
</dbReference>